<dbReference type="AlphaFoldDB" id="A0A914XL67"/>
<name>A0A914XL67_9BILA</name>
<proteinExistence type="predicted"/>
<dbReference type="WBParaSite" id="PSAMB.scaffold8628size6004.g31606.t1">
    <property type="protein sequence ID" value="PSAMB.scaffold8628size6004.g31606.t1"/>
    <property type="gene ID" value="PSAMB.scaffold8628size6004.g31606"/>
</dbReference>
<protein>
    <submittedName>
        <fullName evidence="2">Uncharacterized protein</fullName>
    </submittedName>
</protein>
<evidence type="ECO:0000313" key="1">
    <source>
        <dbReference type="Proteomes" id="UP000887566"/>
    </source>
</evidence>
<keyword evidence="1" id="KW-1185">Reference proteome</keyword>
<dbReference type="Proteomes" id="UP000887566">
    <property type="component" value="Unplaced"/>
</dbReference>
<accession>A0A914XL67</accession>
<evidence type="ECO:0000313" key="2">
    <source>
        <dbReference type="WBParaSite" id="PSAMB.scaffold8628size6004.g31606.t1"/>
    </source>
</evidence>
<organism evidence="1 2">
    <name type="scientific">Plectus sambesii</name>
    <dbReference type="NCBI Taxonomy" id="2011161"/>
    <lineage>
        <taxon>Eukaryota</taxon>
        <taxon>Metazoa</taxon>
        <taxon>Ecdysozoa</taxon>
        <taxon>Nematoda</taxon>
        <taxon>Chromadorea</taxon>
        <taxon>Plectida</taxon>
        <taxon>Plectina</taxon>
        <taxon>Plectoidea</taxon>
        <taxon>Plectidae</taxon>
        <taxon>Plectus</taxon>
    </lineage>
</organism>
<sequence>MINFCGSGVAVTEGFEIIQQIEKYFLIIAIIL</sequence>
<reference evidence="2" key="1">
    <citation type="submission" date="2022-11" db="UniProtKB">
        <authorList>
            <consortium name="WormBaseParasite"/>
        </authorList>
    </citation>
    <scope>IDENTIFICATION</scope>
</reference>